<dbReference type="Proteomes" id="UP000646484">
    <property type="component" value="Unassembled WGS sequence"/>
</dbReference>
<dbReference type="RefSeq" id="WP_186975288.1">
    <property type="nucleotide sequence ID" value="NZ_JACOOH010000002.1"/>
</dbReference>
<name>A0ABR7CZG5_9BACT</name>
<dbReference type="PANTHER" id="PTHR30294">
    <property type="entry name" value="MEMBRANE COMPONENT OF ABC TRANSPORTER YHHJ-RELATED"/>
    <property type="match status" value="1"/>
</dbReference>
<evidence type="ECO:0000313" key="9">
    <source>
        <dbReference type="Proteomes" id="UP000646484"/>
    </source>
</evidence>
<feature type="transmembrane region" description="Helical" evidence="6">
    <location>
        <begin position="53"/>
        <end position="76"/>
    </location>
</feature>
<keyword evidence="5 6" id="KW-0472">Membrane</keyword>
<keyword evidence="9" id="KW-1185">Reference proteome</keyword>
<dbReference type="Pfam" id="PF09822">
    <property type="entry name" value="ABC_transp_aux"/>
    <property type="match status" value="1"/>
</dbReference>
<evidence type="ECO:0000256" key="2">
    <source>
        <dbReference type="ARBA" id="ARBA00022475"/>
    </source>
</evidence>
<feature type="transmembrane region" description="Helical" evidence="6">
    <location>
        <begin position="143"/>
        <end position="164"/>
    </location>
</feature>
<dbReference type="Pfam" id="PF12679">
    <property type="entry name" value="ABC2_membrane_2"/>
    <property type="match status" value="1"/>
</dbReference>
<keyword evidence="3 6" id="KW-0812">Transmembrane</keyword>
<keyword evidence="4 6" id="KW-1133">Transmembrane helix</keyword>
<reference evidence="8 9" key="1">
    <citation type="submission" date="2020-08" db="EMBL/GenBank/DDBJ databases">
        <title>Genome public.</title>
        <authorList>
            <person name="Liu C."/>
            <person name="Sun Q."/>
        </authorList>
    </citation>
    <scope>NUCLEOTIDE SEQUENCE [LARGE SCALE GENOMIC DNA]</scope>
    <source>
        <strain evidence="8 9">NSJ-56</strain>
    </source>
</reference>
<feature type="transmembrane region" description="Helical" evidence="6">
    <location>
        <begin position="736"/>
        <end position="758"/>
    </location>
</feature>
<evidence type="ECO:0000313" key="8">
    <source>
        <dbReference type="EMBL" id="MBC5620550.1"/>
    </source>
</evidence>
<feature type="transmembrane region" description="Helical" evidence="6">
    <location>
        <begin position="171"/>
        <end position="190"/>
    </location>
</feature>
<feature type="transmembrane region" description="Helical" evidence="6">
    <location>
        <begin position="111"/>
        <end position="131"/>
    </location>
</feature>
<evidence type="ECO:0000256" key="5">
    <source>
        <dbReference type="ARBA" id="ARBA00023136"/>
    </source>
</evidence>
<evidence type="ECO:0000256" key="1">
    <source>
        <dbReference type="ARBA" id="ARBA00004651"/>
    </source>
</evidence>
<dbReference type="InterPro" id="IPR019196">
    <property type="entry name" value="ABC_transp_unknown"/>
</dbReference>
<proteinExistence type="predicted"/>
<feature type="domain" description="ABC-type uncharacterised transport system" evidence="7">
    <location>
        <begin position="450"/>
        <end position="685"/>
    </location>
</feature>
<feature type="transmembrane region" description="Helical" evidence="6">
    <location>
        <begin position="256"/>
        <end position="273"/>
    </location>
</feature>
<comment type="caution">
    <text evidence="8">The sequence shown here is derived from an EMBL/GenBank/DDBJ whole genome shotgun (WGS) entry which is preliminary data.</text>
</comment>
<organism evidence="8 9">
    <name type="scientific">Butyricimonas hominis</name>
    <dbReference type="NCBI Taxonomy" id="2763032"/>
    <lineage>
        <taxon>Bacteria</taxon>
        <taxon>Pseudomonadati</taxon>
        <taxon>Bacteroidota</taxon>
        <taxon>Bacteroidia</taxon>
        <taxon>Bacteroidales</taxon>
        <taxon>Odoribacteraceae</taxon>
        <taxon>Butyricimonas</taxon>
    </lineage>
</organism>
<accession>A0ABR7CZG5</accession>
<dbReference type="PANTHER" id="PTHR30294:SF29">
    <property type="entry name" value="MULTIDRUG ABC TRANSPORTER PERMEASE YBHS-RELATED"/>
    <property type="match status" value="1"/>
</dbReference>
<evidence type="ECO:0000259" key="7">
    <source>
        <dbReference type="Pfam" id="PF09822"/>
    </source>
</evidence>
<evidence type="ECO:0000256" key="3">
    <source>
        <dbReference type="ARBA" id="ARBA00022692"/>
    </source>
</evidence>
<evidence type="ECO:0000256" key="6">
    <source>
        <dbReference type="SAM" id="Phobius"/>
    </source>
</evidence>
<feature type="transmembrane region" description="Helical" evidence="6">
    <location>
        <begin position="225"/>
        <end position="244"/>
    </location>
</feature>
<evidence type="ECO:0000256" key="4">
    <source>
        <dbReference type="ARBA" id="ARBA00022989"/>
    </source>
</evidence>
<sequence length="763" mass="86703">MKMAFKIAKMELQSLFFSPVAWLLLVVFSYQVGMTISDSLEGIVVRQAMGYEMWRVTGSVFAGLMESIQGSLYLYIPLLTMNMISRDLNGGTIKLLQSAPLRNIQVVAGKYMALMVFGLAMMGVILFYVIFGLFTIENIDIPYVLTGILGLYLLLCAYAAIGLFVSSLTSYQVVAVFGTLMILILFNYVGDVGQNYEFVRDITYWLSIRGRVFEFIHGLICSEDVLYFLIVIAIFLTWTTLRLINRVQKRGWTVRWGAYLGVFVLAMGLGYLSSRPMLMSYYDATRTKGNTLSEGSQNIVKLLDGKVKITTYTNVLDKEFWSTLPDHINHDMGNFRDYVRFKPDMKLRYVYFYDNAGNEELDEQYPDLNDRERAERICDNYGIPFSIFLSPEEMKKIEDLSAEGNKTIRVIERENGQKSYLRFYYHGGWKESPMEGEISAAFKRLVMDVPTIGFLTGHGERDINREADREYKRISSDRNIRSSMVNQGFDIEEVRADQAIPDSINILVISELRSPLSEREKVHLDAFVDRGGNLFILGGPGRQELMNPLVERFGVRFMPGQLVQPTKDLQADLIQALPTKEGIKLWPGLDIIRIYEGCVAMPGCVGLEYTPVEGVTITPLFTTDTTGCWNRTRGADFTRDSIVYEPEASDRAGVFATVIALSRDVNGKQQRVVISGNTDCLSNGEFATGRREVRNFNYELARSGFYWLSHEELPVNTSRAEPIDRKLNISESAMEVWKIVFMVVIPVILAFAGILIWLRRRGR</sequence>
<gene>
    <name evidence="8" type="ORF">H8S64_05515</name>
</gene>
<protein>
    <submittedName>
        <fullName evidence="8">Gldg family protein</fullName>
    </submittedName>
</protein>
<dbReference type="EMBL" id="JACOOH010000002">
    <property type="protein sequence ID" value="MBC5620550.1"/>
    <property type="molecule type" value="Genomic_DNA"/>
</dbReference>
<comment type="subcellular location">
    <subcellularLocation>
        <location evidence="1">Cell membrane</location>
        <topology evidence="1">Multi-pass membrane protein</topology>
    </subcellularLocation>
</comment>
<keyword evidence="2" id="KW-1003">Cell membrane</keyword>
<dbReference type="InterPro" id="IPR051449">
    <property type="entry name" value="ABC-2_transporter_component"/>
</dbReference>